<dbReference type="RefSeq" id="WP_072873165.1">
    <property type="nucleotide sequence ID" value="NZ_FRAF01000004.1"/>
</dbReference>
<evidence type="ECO:0000313" key="3">
    <source>
        <dbReference type="EMBL" id="SHJ83731.1"/>
    </source>
</evidence>
<dbReference type="GO" id="GO:0008236">
    <property type="term" value="F:serine-type peptidase activity"/>
    <property type="evidence" value="ECO:0007669"/>
    <property type="project" value="InterPro"/>
</dbReference>
<keyword evidence="1" id="KW-0378">Hydrolase</keyword>
<evidence type="ECO:0000259" key="2">
    <source>
        <dbReference type="Pfam" id="PF00326"/>
    </source>
</evidence>
<sequence length="287" mass="32945">MTIFKIRYPSDSYCVMGYLSLPAEYEWNEMRLEHHLLQALPEKDRPCLKVNKVAENFPKRFQLKADHMLADFFPAIVYCRGGIGRVGQVRLEWMHDFSQLGFVVFAPCYRGSEESDGNDEFGGAETMDVSVAISMLQSLPFVQKNRISLLGFSRGSINAAQAAYFNPSIHKLILWGGISHLANIYEERIDLRRMLKRVVGGTPKRYPERYASRSPEIIVTKLNSPILLVHGTNDQQVDFSHAIRMEKVLREKGKNPVTHFYYGLGHHMPRPIHEAAVNRMCDWLCQK</sequence>
<proteinExistence type="predicted"/>
<organism evidence="3 4">
    <name type="scientific">Alicyclobacillus tolerans</name>
    <dbReference type="NCBI Taxonomy" id="90970"/>
    <lineage>
        <taxon>Bacteria</taxon>
        <taxon>Bacillati</taxon>
        <taxon>Bacillota</taxon>
        <taxon>Bacilli</taxon>
        <taxon>Bacillales</taxon>
        <taxon>Alicyclobacillaceae</taxon>
        <taxon>Alicyclobacillus</taxon>
    </lineage>
</organism>
<gene>
    <name evidence="3" type="ORF">SAMN05443507_10488</name>
</gene>
<dbReference type="EMBL" id="FRAF01000004">
    <property type="protein sequence ID" value="SHJ83731.1"/>
    <property type="molecule type" value="Genomic_DNA"/>
</dbReference>
<dbReference type="InterPro" id="IPR001375">
    <property type="entry name" value="Peptidase_S9_cat"/>
</dbReference>
<evidence type="ECO:0000313" key="4">
    <source>
        <dbReference type="Proteomes" id="UP000184016"/>
    </source>
</evidence>
<dbReference type="GO" id="GO:0052689">
    <property type="term" value="F:carboxylic ester hydrolase activity"/>
    <property type="evidence" value="ECO:0007669"/>
    <property type="project" value="UniProtKB-ARBA"/>
</dbReference>
<dbReference type="AlphaFoldDB" id="A0A1M6MJR4"/>
<evidence type="ECO:0000256" key="1">
    <source>
        <dbReference type="ARBA" id="ARBA00022801"/>
    </source>
</evidence>
<dbReference type="InterPro" id="IPR050261">
    <property type="entry name" value="FrsA_esterase"/>
</dbReference>
<dbReference type="Proteomes" id="UP000184016">
    <property type="component" value="Unassembled WGS sequence"/>
</dbReference>
<accession>A0A1M6MJR4</accession>
<dbReference type="SUPFAM" id="SSF53474">
    <property type="entry name" value="alpha/beta-Hydrolases"/>
    <property type="match status" value="1"/>
</dbReference>
<dbReference type="OrthoDB" id="9812921at2"/>
<name>A0A1M6MJR4_9BACL</name>
<dbReference type="PANTHER" id="PTHR22946">
    <property type="entry name" value="DIENELACTONE HYDROLASE DOMAIN-CONTAINING PROTEIN-RELATED"/>
    <property type="match status" value="1"/>
</dbReference>
<keyword evidence="4" id="KW-1185">Reference proteome</keyword>
<reference evidence="4" key="1">
    <citation type="submission" date="2016-11" db="EMBL/GenBank/DDBJ databases">
        <authorList>
            <person name="Varghese N."/>
            <person name="Submissions S."/>
        </authorList>
    </citation>
    <scope>NUCLEOTIDE SEQUENCE [LARGE SCALE GENOMIC DNA]</scope>
    <source>
        <strain evidence="4">USBA-503</strain>
    </source>
</reference>
<dbReference type="GO" id="GO:0006508">
    <property type="term" value="P:proteolysis"/>
    <property type="evidence" value="ECO:0007669"/>
    <property type="project" value="InterPro"/>
</dbReference>
<feature type="domain" description="Peptidase S9 prolyl oligopeptidase catalytic" evidence="2">
    <location>
        <begin position="97"/>
        <end position="286"/>
    </location>
</feature>
<dbReference type="InterPro" id="IPR029058">
    <property type="entry name" value="AB_hydrolase_fold"/>
</dbReference>
<dbReference type="PANTHER" id="PTHR22946:SF9">
    <property type="entry name" value="POLYKETIDE TRANSFERASE AF380"/>
    <property type="match status" value="1"/>
</dbReference>
<dbReference type="STRING" id="1830138.SAMN05443507_10488"/>
<dbReference type="Gene3D" id="3.40.50.1820">
    <property type="entry name" value="alpha/beta hydrolase"/>
    <property type="match status" value="1"/>
</dbReference>
<protein>
    <submittedName>
        <fullName evidence="3">Prolyl oligopeptidase family protein</fullName>
    </submittedName>
</protein>
<dbReference type="Pfam" id="PF00326">
    <property type="entry name" value="Peptidase_S9"/>
    <property type="match status" value="1"/>
</dbReference>